<dbReference type="AlphaFoldDB" id="A0A6P4ZRF7"/>
<name>A0A6P4ZRF7_BRABE</name>
<evidence type="ECO:0000313" key="3">
    <source>
        <dbReference type="RefSeq" id="XP_019633522.1"/>
    </source>
</evidence>
<feature type="compositionally biased region" description="Low complexity" evidence="1">
    <location>
        <begin position="702"/>
        <end position="715"/>
    </location>
</feature>
<feature type="region of interest" description="Disordered" evidence="1">
    <location>
        <begin position="650"/>
        <end position="723"/>
    </location>
</feature>
<dbReference type="KEGG" id="bbel:109476945"/>
<dbReference type="PANTHER" id="PTHR35158:SF1">
    <property type="entry name" value="CDNA SEQUENCE CN725425"/>
    <property type="match status" value="1"/>
</dbReference>
<organism evidence="2 3">
    <name type="scientific">Branchiostoma belcheri</name>
    <name type="common">Amphioxus</name>
    <dbReference type="NCBI Taxonomy" id="7741"/>
    <lineage>
        <taxon>Eukaryota</taxon>
        <taxon>Metazoa</taxon>
        <taxon>Chordata</taxon>
        <taxon>Cephalochordata</taxon>
        <taxon>Leptocardii</taxon>
        <taxon>Amphioxiformes</taxon>
        <taxon>Branchiostomatidae</taxon>
        <taxon>Branchiostoma</taxon>
    </lineage>
</organism>
<dbReference type="RefSeq" id="XP_019633522.1">
    <property type="nucleotide sequence ID" value="XM_019777963.1"/>
</dbReference>
<keyword evidence="2" id="KW-1185">Reference proteome</keyword>
<dbReference type="PANTHER" id="PTHR35158">
    <property type="entry name" value="CDNA SEQUENCE CN725425"/>
    <property type="match status" value="1"/>
</dbReference>
<reference evidence="3" key="1">
    <citation type="submission" date="2025-08" db="UniProtKB">
        <authorList>
            <consortium name="RefSeq"/>
        </authorList>
    </citation>
    <scope>IDENTIFICATION</scope>
    <source>
        <tissue evidence="3">Gonad</tissue>
    </source>
</reference>
<sequence length="827" mass="92347">MNWVGGARSRLRMKYEKKQQKDYFERKRYSRQVRTVRPQSPGATHRKGGISQDLLYLHTLNTAHSMDKKGSLSDPSSRQVNKVDLSKVNCAFPMRRQEDLELPNMSPDYSKTPSLLQLADPTDSKPPCQHYMSYDDWLTSSSGKMRNDTPDSAVPLGLFDQSTRLSAVAPHTSNSGVQSLGTPFVPYTTPGPKAYYKDPFRKFASSSSLVKFEEGTHTPDPQHGHDFEPAVPGIVNPPRTPGSSHKRRKLARIPSSGRSVRTPSTFSSSSQSSFESPVKGGTQDKNHKEEHRPILLQKSAQSQRPSLHNWLSSISRDTEKSGSHPNNTTPSTTDEEILPAEKRRKLDFGEACSTDDSQQRAAVICSDNQAQPEAERDLKLNPWNAVYREGTTDERFSINVKPESPATLKQNTYQTTENPFCQKGYQATLQNLMSMPLTWANQQPTGSKQKKESTAVAEEALYASTQQFVPGSAPRTEEVLNTPTKEINQRSPHHTYGTHFPLYQVRDPSASHQLQTLEEGLTEPQSTLTGVTKTAMGPDADTSGVERDVSDCLQLILTLVECEDFNTTPEVKHQDGPVIRPMTTPRQIPDQFGANALVGSKDTSEVESVFCPGSTDEIGRFLEGEVLVKEVIDSIIKDALDMKMLNKEKQYKTSHREETSERQGLNAEEQDTLKTDGHLSHESGQFGTEIREEKTQKYQQMQTVTKTEDTGTQTEDTTDNSHKSEMMVSGENEQDTCGSLGKISLWSDKSTQTRDQEGSVLEEESGFEVEECELRARAVLEKVKGLPEPCRREKRLLMMLNDMEELIVKLESAHILQSLKEGTSASN</sequence>
<dbReference type="Proteomes" id="UP000515135">
    <property type="component" value="Unplaced"/>
</dbReference>
<feature type="compositionally biased region" description="Polar residues" evidence="1">
    <location>
        <begin position="323"/>
        <end position="332"/>
    </location>
</feature>
<accession>A0A6P4ZRF7</accession>
<feature type="region of interest" description="Disordered" evidence="1">
    <location>
        <begin position="213"/>
        <end position="290"/>
    </location>
</feature>
<feature type="compositionally biased region" description="Low complexity" evidence="1">
    <location>
        <begin position="258"/>
        <end position="278"/>
    </location>
</feature>
<dbReference type="GeneID" id="109476945"/>
<feature type="compositionally biased region" description="Basic and acidic residues" evidence="1">
    <location>
        <begin position="213"/>
        <end position="228"/>
    </location>
</feature>
<dbReference type="InterPro" id="IPR027883">
    <property type="entry name" value="Redic1-like"/>
</dbReference>
<dbReference type="OrthoDB" id="6430388at2759"/>
<feature type="region of interest" description="Disordered" evidence="1">
    <location>
        <begin position="316"/>
        <end position="340"/>
    </location>
</feature>
<protein>
    <submittedName>
        <fullName evidence="3">Uncharacterized protein LOC109476945</fullName>
    </submittedName>
</protein>
<proteinExistence type="predicted"/>
<gene>
    <name evidence="3" type="primary">LOC109476945</name>
</gene>
<evidence type="ECO:0000256" key="1">
    <source>
        <dbReference type="SAM" id="MobiDB-lite"/>
    </source>
</evidence>
<evidence type="ECO:0000313" key="2">
    <source>
        <dbReference type="Proteomes" id="UP000515135"/>
    </source>
</evidence>
<feature type="compositionally biased region" description="Basic and acidic residues" evidence="1">
    <location>
        <begin position="671"/>
        <end position="681"/>
    </location>
</feature>
<feature type="compositionally biased region" description="Basic and acidic residues" evidence="1">
    <location>
        <begin position="650"/>
        <end position="661"/>
    </location>
</feature>